<dbReference type="SUPFAM" id="SSF82051">
    <property type="entry name" value="Obg GTP-binding protein N-terminal domain"/>
    <property type="match status" value="1"/>
</dbReference>
<dbReference type="InterPro" id="IPR006073">
    <property type="entry name" value="GTP-bd"/>
</dbReference>
<evidence type="ECO:0000256" key="3">
    <source>
        <dbReference type="ARBA" id="ARBA00022741"/>
    </source>
</evidence>
<dbReference type="PANTHER" id="PTHR11702:SF31">
    <property type="entry name" value="MITOCHONDRIAL RIBOSOME-ASSOCIATED GTPASE 2"/>
    <property type="match status" value="1"/>
</dbReference>
<organism evidence="9 10">
    <name type="scientific">Candidatus Andersenbacteria bacterium RIFCSPHIGHO2_12_FULL_45_11</name>
    <dbReference type="NCBI Taxonomy" id="1797281"/>
    <lineage>
        <taxon>Bacteria</taxon>
        <taxon>Candidatus Anderseniibacteriota</taxon>
    </lineage>
</organism>
<dbReference type="InterPro" id="IPR031167">
    <property type="entry name" value="G_OBG"/>
</dbReference>
<comment type="caution">
    <text evidence="9">The sequence shown here is derived from an EMBL/GenBank/DDBJ whole genome shotgun (WGS) entry which is preliminary data.</text>
</comment>
<gene>
    <name evidence="9" type="ORF">A3D99_01255</name>
</gene>
<dbReference type="GO" id="GO:0003924">
    <property type="term" value="F:GTPase activity"/>
    <property type="evidence" value="ECO:0007669"/>
    <property type="project" value="InterPro"/>
</dbReference>
<dbReference type="GO" id="GO:0042254">
    <property type="term" value="P:ribosome biogenesis"/>
    <property type="evidence" value="ECO:0007669"/>
    <property type="project" value="UniProtKB-UniRule"/>
</dbReference>
<dbReference type="PROSITE" id="PS51710">
    <property type="entry name" value="G_OBG"/>
    <property type="match status" value="1"/>
</dbReference>
<dbReference type="Proteomes" id="UP000177528">
    <property type="component" value="Unassembled WGS sequence"/>
</dbReference>
<dbReference type="PIRSF" id="PIRSF002401">
    <property type="entry name" value="GTP_bd_Obg/CgtA"/>
    <property type="match status" value="1"/>
</dbReference>
<dbReference type="PANTHER" id="PTHR11702">
    <property type="entry name" value="DEVELOPMENTALLY REGULATED GTP-BINDING PROTEIN-RELATED"/>
    <property type="match status" value="1"/>
</dbReference>
<dbReference type="SUPFAM" id="SSF52540">
    <property type="entry name" value="P-loop containing nucleoside triphosphate hydrolases"/>
    <property type="match status" value="1"/>
</dbReference>
<evidence type="ECO:0000256" key="2">
    <source>
        <dbReference type="ARBA" id="ARBA00022490"/>
    </source>
</evidence>
<evidence type="ECO:0000259" key="7">
    <source>
        <dbReference type="PROSITE" id="PS51710"/>
    </source>
</evidence>
<dbReference type="PRINTS" id="PR00326">
    <property type="entry name" value="GTP1OBG"/>
</dbReference>
<accession>A0A1G1X131</accession>
<dbReference type="InterPro" id="IPR036726">
    <property type="entry name" value="GTP1_OBG_dom_sf"/>
</dbReference>
<reference evidence="9 10" key="1">
    <citation type="journal article" date="2016" name="Nat. Commun.">
        <title>Thousands of microbial genomes shed light on interconnected biogeochemical processes in an aquifer system.</title>
        <authorList>
            <person name="Anantharaman K."/>
            <person name="Brown C.T."/>
            <person name="Hug L.A."/>
            <person name="Sharon I."/>
            <person name="Castelle C.J."/>
            <person name="Probst A.J."/>
            <person name="Thomas B.C."/>
            <person name="Singh A."/>
            <person name="Wilkins M.J."/>
            <person name="Karaoz U."/>
            <person name="Brodie E.L."/>
            <person name="Williams K.H."/>
            <person name="Hubbard S.S."/>
            <person name="Banfield J.F."/>
        </authorList>
    </citation>
    <scope>NUCLEOTIDE SEQUENCE [LARGE SCALE GENOMIC DNA]</scope>
</reference>
<evidence type="ECO:0000256" key="4">
    <source>
        <dbReference type="ARBA" id="ARBA00022801"/>
    </source>
</evidence>
<dbReference type="NCBIfam" id="TIGR02729">
    <property type="entry name" value="Obg_CgtA"/>
    <property type="match status" value="1"/>
</dbReference>
<dbReference type="GO" id="GO:0000287">
    <property type="term" value="F:magnesium ion binding"/>
    <property type="evidence" value="ECO:0007669"/>
    <property type="project" value="InterPro"/>
</dbReference>
<evidence type="ECO:0000259" key="8">
    <source>
        <dbReference type="PROSITE" id="PS51883"/>
    </source>
</evidence>
<sequence>MLIDEVTVHFKAGAGGRGAVEFNRTKMALGPVGGSGGNGASIYLEGASDITALAYLAGRKIVQAEDGVRGHGQLTDGPDGKDVIIQVPNSTRVITVETGEAREITGIGERLLIAAGGRGGRGNYKFRSSIHTSPVKYEEGRAGEEVTLRLELRLIASIGLVGLPNAGKSSLLNQLTAAHSKVGNYPFTTLEPSLGSYYGLVIADIPGLIEGAATGKGLGVKFLKHIERTKTLFHLVSAESDDVVRDYNIIRSELGKYNPELLEKREYVFLSHSDMVDADVLKERLRQLKKVSKSVAPLSIIDDSTLKEVKKILNEIKTNEGILDA</sequence>
<dbReference type="FunFam" id="2.70.210.12:FF:000001">
    <property type="entry name" value="GTPase Obg"/>
    <property type="match status" value="1"/>
</dbReference>
<comment type="similarity">
    <text evidence="1">Belongs to the TRAFAC class OBG-HflX-like GTPase superfamily. OBG GTPase family.</text>
</comment>
<proteinExistence type="inferred from homology"/>
<dbReference type="Pfam" id="PF01018">
    <property type="entry name" value="GTP1_OBG"/>
    <property type="match status" value="1"/>
</dbReference>
<dbReference type="InterPro" id="IPR027417">
    <property type="entry name" value="P-loop_NTPase"/>
</dbReference>
<dbReference type="Gene3D" id="3.40.50.300">
    <property type="entry name" value="P-loop containing nucleotide triphosphate hydrolases"/>
    <property type="match status" value="1"/>
</dbReference>
<dbReference type="Pfam" id="PF01926">
    <property type="entry name" value="MMR_HSR1"/>
    <property type="match status" value="1"/>
</dbReference>
<feature type="domain" description="OBG-type G" evidence="7">
    <location>
        <begin position="156"/>
        <end position="325"/>
    </location>
</feature>
<keyword evidence="2" id="KW-0963">Cytoplasm</keyword>
<name>A0A1G1X131_9BACT</name>
<keyword evidence="3" id="KW-0547">Nucleotide-binding</keyword>
<keyword evidence="4" id="KW-0378">Hydrolase</keyword>
<evidence type="ECO:0000256" key="1">
    <source>
        <dbReference type="ARBA" id="ARBA00007699"/>
    </source>
</evidence>
<dbReference type="PROSITE" id="PS51883">
    <property type="entry name" value="OBG"/>
    <property type="match status" value="1"/>
</dbReference>
<dbReference type="CDD" id="cd01898">
    <property type="entry name" value="Obg"/>
    <property type="match status" value="1"/>
</dbReference>
<dbReference type="AlphaFoldDB" id="A0A1G1X131"/>
<dbReference type="EMBL" id="MHHR01000033">
    <property type="protein sequence ID" value="OGY33067.1"/>
    <property type="molecule type" value="Genomic_DNA"/>
</dbReference>
<feature type="domain" description="Obg" evidence="8">
    <location>
        <begin position="1"/>
        <end position="155"/>
    </location>
</feature>
<dbReference type="InterPro" id="IPR014100">
    <property type="entry name" value="GTP-bd_Obg/CgtA"/>
</dbReference>
<keyword evidence="5" id="KW-0460">Magnesium</keyword>
<dbReference type="Gene3D" id="2.70.210.12">
    <property type="entry name" value="GTP1/OBG domain"/>
    <property type="match status" value="1"/>
</dbReference>
<evidence type="ECO:0000256" key="5">
    <source>
        <dbReference type="ARBA" id="ARBA00022842"/>
    </source>
</evidence>
<dbReference type="InterPro" id="IPR006074">
    <property type="entry name" value="GTP1-OBG_CS"/>
</dbReference>
<dbReference type="PROSITE" id="PS00905">
    <property type="entry name" value="GTP1_OBG"/>
    <property type="match status" value="1"/>
</dbReference>
<protein>
    <submittedName>
        <fullName evidence="9">Obg family GTPase CgtA</fullName>
    </submittedName>
</protein>
<evidence type="ECO:0000313" key="9">
    <source>
        <dbReference type="EMBL" id="OGY33067.1"/>
    </source>
</evidence>
<evidence type="ECO:0000256" key="6">
    <source>
        <dbReference type="ARBA" id="ARBA00023134"/>
    </source>
</evidence>
<dbReference type="InterPro" id="IPR006169">
    <property type="entry name" value="GTP1_OBG_dom"/>
</dbReference>
<dbReference type="GO" id="GO:0005525">
    <property type="term" value="F:GTP binding"/>
    <property type="evidence" value="ECO:0007669"/>
    <property type="project" value="UniProtKB-KW"/>
</dbReference>
<keyword evidence="6" id="KW-0342">GTP-binding</keyword>
<evidence type="ECO:0000313" key="10">
    <source>
        <dbReference type="Proteomes" id="UP000177528"/>
    </source>
</evidence>
<dbReference type="InterPro" id="IPR045086">
    <property type="entry name" value="OBG_GTPase"/>
</dbReference>
<dbReference type="NCBIfam" id="NF008956">
    <property type="entry name" value="PRK12299.1"/>
    <property type="match status" value="1"/>
</dbReference>